<dbReference type="Proteomes" id="UP000179102">
    <property type="component" value="Unassembled WGS sequence"/>
</dbReference>
<protein>
    <submittedName>
        <fullName evidence="1">Uncharacterized protein</fullName>
    </submittedName>
</protein>
<reference evidence="1 2" key="1">
    <citation type="journal article" date="2016" name="Nat. Commun.">
        <title>Thousands of microbial genomes shed light on interconnected biogeochemical processes in an aquifer system.</title>
        <authorList>
            <person name="Anantharaman K."/>
            <person name="Brown C.T."/>
            <person name="Hug L.A."/>
            <person name="Sharon I."/>
            <person name="Castelle C.J."/>
            <person name="Probst A.J."/>
            <person name="Thomas B.C."/>
            <person name="Singh A."/>
            <person name="Wilkins M.J."/>
            <person name="Karaoz U."/>
            <person name="Brodie E.L."/>
            <person name="Williams K.H."/>
            <person name="Hubbard S.S."/>
            <person name="Banfield J.F."/>
        </authorList>
    </citation>
    <scope>NUCLEOTIDE SEQUENCE [LARGE SCALE GENOMIC DNA]</scope>
</reference>
<name>A0A1F5G5J4_9BACT</name>
<gene>
    <name evidence="1" type="ORF">A2870_02300</name>
</gene>
<dbReference type="EMBL" id="MFAZ01000019">
    <property type="protein sequence ID" value="OGD87117.1"/>
    <property type="molecule type" value="Genomic_DNA"/>
</dbReference>
<sequence length="201" mass="23728">MTTAERKPITELAGHPVLDVTNLLLKEANWNAQEFDDDYRVELIRKLAHKQPNRIYVSSDGHILRVLFYSDQEKRYQAYMETMNFNGEYWQRFKSQFLAGDGSKALEQEITRWRQSFGMVHDLLEHPFAVFEVLEETRREHRYLHVASDNTPVSLHYFLGGMNQPYVVNIKREEDEKYLPRTLVPLSKPPEGLLIYAHPFN</sequence>
<comment type="caution">
    <text evidence="1">The sequence shown here is derived from an EMBL/GenBank/DDBJ whole genome shotgun (WGS) entry which is preliminary data.</text>
</comment>
<dbReference type="AlphaFoldDB" id="A0A1F5G5J4"/>
<evidence type="ECO:0000313" key="1">
    <source>
        <dbReference type="EMBL" id="OGD87117.1"/>
    </source>
</evidence>
<proteinExistence type="predicted"/>
<accession>A0A1F5G5J4</accession>
<evidence type="ECO:0000313" key="2">
    <source>
        <dbReference type="Proteomes" id="UP000179102"/>
    </source>
</evidence>
<organism evidence="1 2">
    <name type="scientific">Candidatus Curtissbacteria bacterium RIFCSPHIGHO2_01_FULL_41_11</name>
    <dbReference type="NCBI Taxonomy" id="1797711"/>
    <lineage>
        <taxon>Bacteria</taxon>
        <taxon>Candidatus Curtissiibacteriota</taxon>
    </lineage>
</organism>